<dbReference type="SUPFAM" id="SSF48371">
    <property type="entry name" value="ARM repeat"/>
    <property type="match status" value="1"/>
</dbReference>
<proteinExistence type="predicted"/>
<sequence>MFQLNDIELSGLSGKLISSLVLPELLDDYDSEMMTVFAKSFLGVHADSEIYGISTVLYDLCRNTSVSRTEQQLIMQGIHLHLIENGNEVSTFNKIAILKILGTQIDSSLEEQTLQIILQMLVELLSNPELHNDIFYCFYLILLNFPNYIQFIFQNVVSIAIQSLIQNENNQQSIIYFFNNLISDDTIQFYQKIIPIILPHLFKIFQSEVENFQSDTSRLIENILEIYKGNIIQLIDSLPNKTNLSFLLSFCVIAKNQKEGEEVNFPFLISMINSVNERERYMAIRCVKKLIKSDTFNELAVSESLKHLEDEVSEVRYEVIGLLGHLSKNQNFPIEFYFESLLNFYFSENPYLSLVSYSTLKRVIKVTTHERLLLLVQPILALFEQFLNNPNFYENLISLSTLIQTISFKLGEKFSPFAEHSLSLLQKMSNIDLDFMIHTFTAISSIASQTHILPFLDQFCKSMLTTLQSFVVDYGKKTEEELNDEDYIELVETTVDAVINSICFVMESFDITSFLPDFLTTYLVMFQMTHYNKFVSGFNDIFMKYPSFVENVGEGLSQLLVASSSEFVEFVDENDCEDKNELFLSVTFLTDLLSLLRIIVRCFAVDQQFFVFVFEMIVLCQKFVNSYKELKNVLLYLLCELTKKLPNETFAFIQSHEDVKSVILFGLNDIEMHDYSQSIVDTFGAESF</sequence>
<accession>A0ABR2JF56</accession>
<dbReference type="InterPro" id="IPR011989">
    <property type="entry name" value="ARM-like"/>
</dbReference>
<evidence type="ECO:0000313" key="1">
    <source>
        <dbReference type="EMBL" id="KAK8875978.1"/>
    </source>
</evidence>
<gene>
    <name evidence="1" type="ORF">M9Y10_006159</name>
</gene>
<dbReference type="Gene3D" id="1.25.10.10">
    <property type="entry name" value="Leucine-rich Repeat Variant"/>
    <property type="match status" value="1"/>
</dbReference>
<evidence type="ECO:0000313" key="2">
    <source>
        <dbReference type="Proteomes" id="UP001470230"/>
    </source>
</evidence>
<dbReference type="EMBL" id="JAPFFF010000012">
    <property type="protein sequence ID" value="KAK8875978.1"/>
    <property type="molecule type" value="Genomic_DNA"/>
</dbReference>
<keyword evidence="2" id="KW-1185">Reference proteome</keyword>
<dbReference type="Proteomes" id="UP001470230">
    <property type="component" value="Unassembled WGS sequence"/>
</dbReference>
<organism evidence="1 2">
    <name type="scientific">Tritrichomonas musculus</name>
    <dbReference type="NCBI Taxonomy" id="1915356"/>
    <lineage>
        <taxon>Eukaryota</taxon>
        <taxon>Metamonada</taxon>
        <taxon>Parabasalia</taxon>
        <taxon>Tritrichomonadida</taxon>
        <taxon>Tritrichomonadidae</taxon>
        <taxon>Tritrichomonas</taxon>
    </lineage>
</organism>
<protein>
    <submittedName>
        <fullName evidence="1">Uncharacterized protein</fullName>
    </submittedName>
</protein>
<reference evidence="1 2" key="1">
    <citation type="submission" date="2024-04" db="EMBL/GenBank/DDBJ databases">
        <title>Tritrichomonas musculus Genome.</title>
        <authorList>
            <person name="Alves-Ferreira E."/>
            <person name="Grigg M."/>
            <person name="Lorenzi H."/>
            <person name="Galac M."/>
        </authorList>
    </citation>
    <scope>NUCLEOTIDE SEQUENCE [LARGE SCALE GENOMIC DNA]</scope>
    <source>
        <strain evidence="1 2">EAF2021</strain>
    </source>
</reference>
<comment type="caution">
    <text evidence="1">The sequence shown here is derived from an EMBL/GenBank/DDBJ whole genome shotgun (WGS) entry which is preliminary data.</text>
</comment>
<dbReference type="InterPro" id="IPR016024">
    <property type="entry name" value="ARM-type_fold"/>
</dbReference>
<name>A0ABR2JF56_9EUKA</name>